<evidence type="ECO:0000313" key="2">
    <source>
        <dbReference type="Proteomes" id="UP000515153"/>
    </source>
</evidence>
<dbReference type="Proteomes" id="UP000515153">
    <property type="component" value="Unplaced"/>
</dbReference>
<accession>A0A6P8BH21</accession>
<feature type="region of interest" description="Disordered" evidence="1">
    <location>
        <begin position="203"/>
        <end position="229"/>
    </location>
</feature>
<protein>
    <submittedName>
        <fullName evidence="3">Uncharacterized protein</fullName>
    </submittedName>
</protein>
<reference evidence="3" key="2">
    <citation type="submission" date="2019-10" db="EMBL/GenBank/DDBJ databases">
        <authorList>
            <consortium name="NCBI Genome Project"/>
        </authorList>
    </citation>
    <scope>NUCLEOTIDE SEQUENCE</scope>
    <source>
        <strain evidence="3">NI907</strain>
    </source>
</reference>
<feature type="compositionally biased region" description="Basic and acidic residues" evidence="1">
    <location>
        <begin position="203"/>
        <end position="217"/>
    </location>
</feature>
<keyword evidence="2" id="KW-1185">Reference proteome</keyword>
<dbReference type="OrthoDB" id="5195642at2759"/>
<feature type="compositionally biased region" description="Gly residues" evidence="1">
    <location>
        <begin position="139"/>
        <end position="156"/>
    </location>
</feature>
<feature type="region of interest" description="Disordered" evidence="1">
    <location>
        <begin position="139"/>
        <end position="172"/>
    </location>
</feature>
<feature type="compositionally biased region" description="Gly residues" evidence="1">
    <location>
        <begin position="163"/>
        <end position="172"/>
    </location>
</feature>
<name>A0A6P8BH21_PYRGI</name>
<gene>
    <name evidence="3" type="ORF">PgNI_00714</name>
</gene>
<dbReference type="KEGG" id="pgri:PgNI_00714"/>
<reference evidence="3" key="3">
    <citation type="submission" date="2025-08" db="UniProtKB">
        <authorList>
            <consortium name="RefSeq"/>
        </authorList>
    </citation>
    <scope>IDENTIFICATION</scope>
    <source>
        <strain evidence="3">NI907</strain>
    </source>
</reference>
<evidence type="ECO:0000256" key="1">
    <source>
        <dbReference type="SAM" id="MobiDB-lite"/>
    </source>
</evidence>
<dbReference type="AlphaFoldDB" id="A0A6P8BH21"/>
<reference evidence="3" key="1">
    <citation type="journal article" date="2019" name="Mol. Biol. Evol.">
        <title>Blast fungal genomes show frequent chromosomal changes, gene gains and losses, and effector gene turnover.</title>
        <authorList>
            <person name="Gomez Luciano L.B."/>
            <person name="Jason Tsai I."/>
            <person name="Chuma I."/>
            <person name="Tosa Y."/>
            <person name="Chen Y.H."/>
            <person name="Li J.Y."/>
            <person name="Li M.Y."/>
            <person name="Jade Lu M.Y."/>
            <person name="Nakayashiki H."/>
            <person name="Li W.H."/>
        </authorList>
    </citation>
    <scope>NUCLEOTIDE SEQUENCE</scope>
    <source>
        <strain evidence="3">NI907</strain>
    </source>
</reference>
<organism evidence="2 3">
    <name type="scientific">Pyricularia grisea</name>
    <name type="common">Crabgrass-specific blast fungus</name>
    <name type="synonym">Magnaporthe grisea</name>
    <dbReference type="NCBI Taxonomy" id="148305"/>
    <lineage>
        <taxon>Eukaryota</taxon>
        <taxon>Fungi</taxon>
        <taxon>Dikarya</taxon>
        <taxon>Ascomycota</taxon>
        <taxon>Pezizomycotina</taxon>
        <taxon>Sordariomycetes</taxon>
        <taxon>Sordariomycetidae</taxon>
        <taxon>Magnaporthales</taxon>
        <taxon>Pyriculariaceae</taxon>
        <taxon>Pyricularia</taxon>
    </lineage>
</organism>
<sequence>MGHRTLIYQDPFNHQELEVELARKALNLTVGPPPFKTEWGYAHGTSDDVWPPPRLGGEPEHDYVERVVVHLDGLPHGTGRSDILKAAKLLTGESSHSFGILYVTIPEPGNVFVYCTDSRSAALLAELFDRDGFPWDMRGGGGGAGSVSSHGSGGSTSGSSRGSRGGGGGGGGRIKTVEVYSVHCQFKISSQFLQHLQDVRGRKGKYGADDVRREWESTHPSGRPKPSRR</sequence>
<dbReference type="RefSeq" id="XP_030986341.1">
    <property type="nucleotide sequence ID" value="XM_031120792.1"/>
</dbReference>
<evidence type="ECO:0000313" key="3">
    <source>
        <dbReference type="RefSeq" id="XP_030986341.1"/>
    </source>
</evidence>
<proteinExistence type="predicted"/>
<dbReference type="GeneID" id="41955706"/>